<feature type="region of interest" description="Disordered" evidence="1">
    <location>
        <begin position="72"/>
        <end position="99"/>
    </location>
</feature>
<dbReference type="Proteomes" id="UP000839515">
    <property type="component" value="Unassembled WGS sequence"/>
</dbReference>
<reference evidence="3" key="1">
    <citation type="submission" date="2018-08" db="EMBL/GenBank/DDBJ databases">
        <authorList>
            <consortium name="GenomeTrakr network: Whole genome sequencing for foodborne pathogen traceback"/>
        </authorList>
    </citation>
    <scope>NUCLEOTIDE SEQUENCE [LARGE SCALE GENOMIC DNA]</scope>
    <source>
        <strain evidence="3">CFSAN034428</strain>
    </source>
</reference>
<feature type="domain" description="HTH cro/C1-type" evidence="2">
    <location>
        <begin position="9"/>
        <end position="51"/>
    </location>
</feature>
<name>A0A402THH5_SALER</name>
<comment type="caution">
    <text evidence="3">The sequence shown here is derived from an EMBL/GenBank/DDBJ whole genome shotgun (WGS) entry which is preliminary data.</text>
</comment>
<evidence type="ECO:0000256" key="1">
    <source>
        <dbReference type="SAM" id="MobiDB-lite"/>
    </source>
</evidence>
<dbReference type="SUPFAM" id="SSF47413">
    <property type="entry name" value="lambda repressor-like DNA-binding domains"/>
    <property type="match status" value="1"/>
</dbReference>
<dbReference type="InterPro" id="IPR010982">
    <property type="entry name" value="Lambda_DNA-bd_dom_sf"/>
</dbReference>
<dbReference type="AlphaFoldDB" id="A0A402THH5"/>
<accession>A0A402THH5</accession>
<organism evidence="3">
    <name type="scientific">Salmonella enterica</name>
    <name type="common">Salmonella choleraesuis</name>
    <dbReference type="NCBI Taxonomy" id="28901"/>
    <lineage>
        <taxon>Bacteria</taxon>
        <taxon>Pseudomonadati</taxon>
        <taxon>Pseudomonadota</taxon>
        <taxon>Gammaproteobacteria</taxon>
        <taxon>Enterobacterales</taxon>
        <taxon>Enterobacteriaceae</taxon>
        <taxon>Salmonella</taxon>
    </lineage>
</organism>
<dbReference type="EMBL" id="RSTU01000006">
    <property type="protein sequence ID" value="MIT90414.1"/>
    <property type="molecule type" value="Genomic_DNA"/>
</dbReference>
<evidence type="ECO:0000313" key="3">
    <source>
        <dbReference type="EMBL" id="MIT90414.1"/>
    </source>
</evidence>
<dbReference type="PROSITE" id="PS50943">
    <property type="entry name" value="HTH_CROC1"/>
    <property type="match status" value="1"/>
</dbReference>
<gene>
    <name evidence="3" type="ORF">ATP91_08695</name>
</gene>
<dbReference type="Gene3D" id="1.10.260.40">
    <property type="entry name" value="lambda repressor-like DNA-binding domains"/>
    <property type="match status" value="1"/>
</dbReference>
<dbReference type="InterPro" id="IPR001387">
    <property type="entry name" value="Cro/C1-type_HTH"/>
</dbReference>
<dbReference type="CDD" id="cd00093">
    <property type="entry name" value="HTH_XRE"/>
    <property type="match status" value="1"/>
</dbReference>
<dbReference type="GO" id="GO:0003677">
    <property type="term" value="F:DNA binding"/>
    <property type="evidence" value="ECO:0007669"/>
    <property type="project" value="InterPro"/>
</dbReference>
<protein>
    <submittedName>
        <fullName evidence="3">XRE family transcriptional regulator</fullName>
    </submittedName>
</protein>
<proteinExistence type="predicted"/>
<dbReference type="SMART" id="SM00530">
    <property type="entry name" value="HTH_XRE"/>
    <property type="match status" value="1"/>
</dbReference>
<sequence>MSSEYAEKLKEIREAEGLSQVQLSKEIGIPVGTIRNYETGQKDVGLLTVSKFTKHPRFKKYTTWLMNGDTNEAAGQVSPALSPDGLDSTLSRRNAKKAG</sequence>
<dbReference type="Pfam" id="PF01381">
    <property type="entry name" value="HTH_3"/>
    <property type="match status" value="1"/>
</dbReference>
<evidence type="ECO:0000259" key="2">
    <source>
        <dbReference type="PROSITE" id="PS50943"/>
    </source>
</evidence>